<keyword evidence="3" id="KW-0732">Signal</keyword>
<dbReference type="InterPro" id="IPR036514">
    <property type="entry name" value="SGNH_hydro_sf"/>
</dbReference>
<feature type="domain" description="SGNH hydrolase-type esterase" evidence="4">
    <location>
        <begin position="32"/>
        <end position="197"/>
    </location>
</feature>
<evidence type="ECO:0000256" key="3">
    <source>
        <dbReference type="SAM" id="SignalP"/>
    </source>
</evidence>
<dbReference type="Gene3D" id="3.40.50.1110">
    <property type="entry name" value="SGNH hydrolase"/>
    <property type="match status" value="1"/>
</dbReference>
<comment type="similarity">
    <text evidence="1">Belongs to the 'GDSL' lipolytic enzyme family.</text>
</comment>
<evidence type="ECO:0000313" key="6">
    <source>
        <dbReference type="EMBL" id="MVB05864.1"/>
    </source>
</evidence>
<evidence type="ECO:0000259" key="4">
    <source>
        <dbReference type="Pfam" id="PF13472"/>
    </source>
</evidence>
<dbReference type="PANTHER" id="PTHR43695:SF1">
    <property type="entry name" value="RHAMNOGALACTURONAN ACETYLESTERASE"/>
    <property type="match status" value="1"/>
</dbReference>
<gene>
    <name evidence="6" type="ORF">DWB62_002375</name>
    <name evidence="5" type="ORF">GNY23_02375</name>
</gene>
<accession>A0A7M4D1Y0</accession>
<name>A0A7M4D1Y0_9BACT</name>
<keyword evidence="2" id="KW-0378">Hydrolase</keyword>
<dbReference type="Pfam" id="PF13472">
    <property type="entry name" value="Lipase_GDSL_2"/>
    <property type="match status" value="1"/>
</dbReference>
<comment type="caution">
    <text evidence="5">The sequence shown here is derived from an EMBL/GenBank/DDBJ whole genome shotgun (WGS) entry which is preliminary data.</text>
</comment>
<feature type="signal peptide" evidence="3">
    <location>
        <begin position="1"/>
        <end position="20"/>
    </location>
</feature>
<feature type="chain" id="PRO_5029780084" description="SGNH hydrolase-type esterase domain-containing protein" evidence="3">
    <location>
        <begin position="21"/>
        <end position="249"/>
    </location>
</feature>
<sequence length="249" mass="27849">MKFKAISLLAISTVLFICCAQQPKDVRIFISGDSTAQSYDTTKTVMRGWAQMLPDFFDEHVTVVNKAKAGRSTKSYLAEGRWKEVVDSLQPNDYVIIQFGHNDASSKPERHASYPDYKRNLITMVKEAQAKKARPILATSIVMRTFKDNGLLDDRLKGYPAITRQLADSLNIPLIDTWLKSRDLIIMMGDEPSKKLYMWIEAGVDSIRPDGSQDDTHLQAPGAAAIAEIVAAEIKKQNLKDIANHVLIP</sequence>
<dbReference type="AlphaFoldDB" id="A0A7M4D1Y0"/>
<evidence type="ECO:0000313" key="8">
    <source>
        <dbReference type="Proteomes" id="UP000462449"/>
    </source>
</evidence>
<protein>
    <recommendedName>
        <fullName evidence="4">SGNH hydrolase-type esterase domain-containing protein</fullName>
    </recommendedName>
</protein>
<proteinExistence type="inferred from homology"/>
<dbReference type="EMBL" id="QTZN02000003">
    <property type="protein sequence ID" value="MVB05864.1"/>
    <property type="molecule type" value="Genomic_DNA"/>
</dbReference>
<dbReference type="GO" id="GO:0016788">
    <property type="term" value="F:hydrolase activity, acting on ester bonds"/>
    <property type="evidence" value="ECO:0007669"/>
    <property type="project" value="UniProtKB-ARBA"/>
</dbReference>
<evidence type="ECO:0000256" key="2">
    <source>
        <dbReference type="ARBA" id="ARBA00022801"/>
    </source>
</evidence>
<dbReference type="OrthoDB" id="9804686at2"/>
<evidence type="ECO:0000313" key="5">
    <source>
        <dbReference type="EMBL" id="MUP36659.1"/>
    </source>
</evidence>
<dbReference type="Proteomes" id="UP000285951">
    <property type="component" value="Unassembled WGS sequence"/>
</dbReference>
<keyword evidence="7" id="KW-1185">Reference proteome</keyword>
<evidence type="ECO:0000256" key="1">
    <source>
        <dbReference type="ARBA" id="ARBA00008668"/>
    </source>
</evidence>
<reference evidence="5 8" key="2">
    <citation type="submission" date="2019-12" db="EMBL/GenBank/DDBJ databases">
        <title>Draft genome sequence of Labilibaculum sp. strain 44 isolated from deep waters of Black Sea.</title>
        <authorList>
            <person name="Yadav S."/>
            <person name="Villanueva L."/>
        </authorList>
    </citation>
    <scope>NUCLEOTIDE SEQUENCE [LARGE SCALE GENOMIC DNA]</scope>
    <source>
        <strain evidence="5 8">44</strain>
    </source>
</reference>
<dbReference type="SUPFAM" id="SSF52266">
    <property type="entry name" value="SGNH hydrolase"/>
    <property type="match status" value="1"/>
</dbReference>
<dbReference type="PANTHER" id="PTHR43695">
    <property type="entry name" value="PUTATIVE (AFU_ORTHOLOGUE AFUA_2G17250)-RELATED"/>
    <property type="match status" value="1"/>
</dbReference>
<dbReference type="InterPro" id="IPR037459">
    <property type="entry name" value="RhgT-like"/>
</dbReference>
<dbReference type="InterPro" id="IPR013830">
    <property type="entry name" value="SGNH_hydro"/>
</dbReference>
<reference evidence="6 7" key="1">
    <citation type="submission" date="2019-11" db="EMBL/GenBank/DDBJ databases">
        <title>Draft genome sequence of Labilibaculum sp. strain SYP isolated from Black Sea.</title>
        <authorList>
            <person name="Yadav S."/>
            <person name="Villanueva L."/>
        </authorList>
    </citation>
    <scope>NUCLEOTIDE SEQUENCE [LARGE SCALE GENOMIC DNA]</scope>
    <source>
        <strain evidence="6 7">44</strain>
    </source>
</reference>
<dbReference type="RefSeq" id="WP_156194570.1">
    <property type="nucleotide sequence ID" value="NZ_QTZN02000003.1"/>
</dbReference>
<evidence type="ECO:0000313" key="7">
    <source>
        <dbReference type="Proteomes" id="UP000285951"/>
    </source>
</evidence>
<organism evidence="5 8">
    <name type="scientific">Labilibaculum euxinus</name>
    <dbReference type="NCBI Taxonomy" id="2686357"/>
    <lineage>
        <taxon>Bacteria</taxon>
        <taxon>Pseudomonadati</taxon>
        <taxon>Bacteroidota</taxon>
        <taxon>Bacteroidia</taxon>
        <taxon>Marinilabiliales</taxon>
        <taxon>Marinifilaceae</taxon>
        <taxon>Labilibaculum</taxon>
    </lineage>
</organism>
<dbReference type="Proteomes" id="UP000462449">
    <property type="component" value="Unassembled WGS sequence"/>
</dbReference>
<dbReference type="CDD" id="cd01821">
    <property type="entry name" value="Rhamnogalacturan_acetylesterase_like"/>
    <property type="match status" value="1"/>
</dbReference>
<dbReference type="EMBL" id="WOTW01000003">
    <property type="protein sequence ID" value="MUP36659.1"/>
    <property type="molecule type" value="Genomic_DNA"/>
</dbReference>